<feature type="domain" description="DNA polymerase III beta sliding clamp N-terminal" evidence="10">
    <location>
        <begin position="1"/>
        <end position="118"/>
    </location>
</feature>
<evidence type="ECO:0000313" key="14">
    <source>
        <dbReference type="Proteomes" id="UP000178894"/>
    </source>
</evidence>
<dbReference type="SMART" id="SM00480">
    <property type="entry name" value="POL3Bc"/>
    <property type="match status" value="1"/>
</dbReference>
<feature type="domain" description="DNA polymerase III beta sliding clamp central" evidence="11">
    <location>
        <begin position="128"/>
        <end position="240"/>
    </location>
</feature>
<keyword evidence="5 9" id="KW-0548">Nucleotidyltransferase</keyword>
<evidence type="ECO:0000259" key="12">
    <source>
        <dbReference type="Pfam" id="PF02768"/>
    </source>
</evidence>
<dbReference type="SUPFAM" id="SSF55979">
    <property type="entry name" value="DNA clamp"/>
    <property type="match status" value="3"/>
</dbReference>
<evidence type="ECO:0000256" key="1">
    <source>
        <dbReference type="ARBA" id="ARBA00004496"/>
    </source>
</evidence>
<evidence type="ECO:0000256" key="3">
    <source>
        <dbReference type="ARBA" id="ARBA00022490"/>
    </source>
</evidence>
<evidence type="ECO:0000256" key="4">
    <source>
        <dbReference type="ARBA" id="ARBA00022679"/>
    </source>
</evidence>
<dbReference type="AlphaFoldDB" id="A0A1F5Y0D3"/>
<dbReference type="Gene3D" id="3.70.10.10">
    <property type="match status" value="1"/>
</dbReference>
<dbReference type="STRING" id="1798364.A3G54_03375"/>
<evidence type="ECO:0000256" key="7">
    <source>
        <dbReference type="ARBA" id="ARBA00022932"/>
    </source>
</evidence>
<reference evidence="13 14" key="1">
    <citation type="journal article" date="2016" name="Nat. Commun.">
        <title>Thousands of microbial genomes shed light on interconnected biogeochemical processes in an aquifer system.</title>
        <authorList>
            <person name="Anantharaman K."/>
            <person name="Brown C.T."/>
            <person name="Hug L.A."/>
            <person name="Sharon I."/>
            <person name="Castelle C.J."/>
            <person name="Probst A.J."/>
            <person name="Thomas B.C."/>
            <person name="Singh A."/>
            <person name="Wilkins M.J."/>
            <person name="Karaoz U."/>
            <person name="Brodie E.L."/>
            <person name="Williams K.H."/>
            <person name="Hubbard S.S."/>
            <person name="Banfield J.F."/>
        </authorList>
    </citation>
    <scope>NUCLEOTIDE SEQUENCE [LARGE SCALE GENOMIC DNA]</scope>
</reference>
<comment type="subunit">
    <text evidence="9">Forms a ring-shaped head-to-tail homodimer around DNA.</text>
</comment>
<dbReference type="Gene3D" id="3.10.150.10">
    <property type="entry name" value="DNA Polymerase III, subunit A, domain 2"/>
    <property type="match status" value="1"/>
</dbReference>
<keyword evidence="4 9" id="KW-0808">Transferase</keyword>
<proteinExistence type="inferred from homology"/>
<dbReference type="GO" id="GO:0005737">
    <property type="term" value="C:cytoplasm"/>
    <property type="evidence" value="ECO:0007669"/>
    <property type="project" value="UniProtKB-SubCell"/>
</dbReference>
<dbReference type="InterPro" id="IPR022634">
    <property type="entry name" value="DNA_polIII_beta_N"/>
</dbReference>
<dbReference type="Pfam" id="PF00712">
    <property type="entry name" value="DNA_pol3_beta"/>
    <property type="match status" value="1"/>
</dbReference>
<comment type="function">
    <text evidence="9">Confers DNA tethering and processivity to DNA polymerases and other proteins. Acts as a clamp, forming a ring around DNA (a reaction catalyzed by the clamp-loading complex) which diffuses in an ATP-independent manner freely and bidirectionally along dsDNA. Initially characterized for its ability to contact the catalytic subunit of DNA polymerase III (Pol III), a complex, multichain enzyme responsible for most of the replicative synthesis in bacteria; Pol III exhibits 3'-5' exonuclease proofreading activity. The beta chain is required for initiation of replication as well as for processivity of DNA replication.</text>
</comment>
<keyword evidence="6 9" id="KW-0235">DNA replication</keyword>
<keyword evidence="7 9" id="KW-0239">DNA-directed DNA polymerase</keyword>
<name>A0A1F5Y0D3_9BACT</name>
<evidence type="ECO:0000313" key="13">
    <source>
        <dbReference type="EMBL" id="OGF93599.1"/>
    </source>
</evidence>
<dbReference type="Pfam" id="PF02767">
    <property type="entry name" value="DNA_pol3_beta_2"/>
    <property type="match status" value="1"/>
</dbReference>
<evidence type="ECO:0000256" key="6">
    <source>
        <dbReference type="ARBA" id="ARBA00022705"/>
    </source>
</evidence>
<dbReference type="InterPro" id="IPR022637">
    <property type="entry name" value="DNA_polIII_beta_cen"/>
</dbReference>
<comment type="similarity">
    <text evidence="2 9">Belongs to the beta sliding clamp family.</text>
</comment>
<dbReference type="GO" id="GO:0003677">
    <property type="term" value="F:DNA binding"/>
    <property type="evidence" value="ECO:0007669"/>
    <property type="project" value="UniProtKB-UniRule"/>
</dbReference>
<dbReference type="NCBIfam" id="TIGR00663">
    <property type="entry name" value="dnan"/>
    <property type="match status" value="1"/>
</dbReference>
<dbReference type="InterPro" id="IPR022635">
    <property type="entry name" value="DNA_polIII_beta_C"/>
</dbReference>
<gene>
    <name evidence="13" type="ORF">A3G54_03375</name>
</gene>
<protein>
    <recommendedName>
        <fullName evidence="9">Beta sliding clamp</fullName>
    </recommendedName>
</protein>
<dbReference type="PANTHER" id="PTHR30478:SF0">
    <property type="entry name" value="BETA SLIDING CLAMP"/>
    <property type="match status" value="1"/>
</dbReference>
<dbReference type="GO" id="GO:0006271">
    <property type="term" value="P:DNA strand elongation involved in DNA replication"/>
    <property type="evidence" value="ECO:0007669"/>
    <property type="project" value="TreeGrafter"/>
</dbReference>
<dbReference type="PIRSF" id="PIRSF000804">
    <property type="entry name" value="DNA_pol_III_b"/>
    <property type="match status" value="1"/>
</dbReference>
<dbReference type="Proteomes" id="UP000178894">
    <property type="component" value="Unassembled WGS sequence"/>
</dbReference>
<keyword evidence="3 9" id="KW-0963">Cytoplasm</keyword>
<evidence type="ECO:0000259" key="11">
    <source>
        <dbReference type="Pfam" id="PF02767"/>
    </source>
</evidence>
<evidence type="ECO:0000256" key="8">
    <source>
        <dbReference type="ARBA" id="ARBA00023125"/>
    </source>
</evidence>
<dbReference type="PANTHER" id="PTHR30478">
    <property type="entry name" value="DNA POLYMERASE III SUBUNIT BETA"/>
    <property type="match status" value="1"/>
</dbReference>
<dbReference type="InterPro" id="IPR046938">
    <property type="entry name" value="DNA_clamp_sf"/>
</dbReference>
<evidence type="ECO:0000256" key="9">
    <source>
        <dbReference type="PIRNR" id="PIRNR000804"/>
    </source>
</evidence>
<evidence type="ECO:0000256" key="2">
    <source>
        <dbReference type="ARBA" id="ARBA00010752"/>
    </source>
</evidence>
<comment type="subcellular location">
    <subcellularLocation>
        <location evidence="1 9">Cytoplasm</location>
    </subcellularLocation>
</comment>
<organism evidence="13 14">
    <name type="scientific">Candidatus Giovannonibacteria bacterium RIFCSPLOWO2_12_FULL_44_15</name>
    <dbReference type="NCBI Taxonomy" id="1798364"/>
    <lineage>
        <taxon>Bacteria</taxon>
        <taxon>Candidatus Giovannoniibacteriota</taxon>
    </lineage>
</organism>
<dbReference type="EMBL" id="MFIQ01000012">
    <property type="protein sequence ID" value="OGF93599.1"/>
    <property type="molecule type" value="Genomic_DNA"/>
</dbReference>
<evidence type="ECO:0000256" key="5">
    <source>
        <dbReference type="ARBA" id="ARBA00022695"/>
    </source>
</evidence>
<dbReference type="Pfam" id="PF02768">
    <property type="entry name" value="DNA_pol3_beta_3"/>
    <property type="match status" value="1"/>
</dbReference>
<evidence type="ECO:0000259" key="10">
    <source>
        <dbReference type="Pfam" id="PF00712"/>
    </source>
</evidence>
<accession>A0A1F5Y0D3</accession>
<dbReference type="GO" id="GO:0003887">
    <property type="term" value="F:DNA-directed DNA polymerase activity"/>
    <property type="evidence" value="ECO:0007669"/>
    <property type="project" value="UniProtKB-UniRule"/>
</dbReference>
<keyword evidence="8" id="KW-0238">DNA-binding</keyword>
<dbReference type="GO" id="GO:0008408">
    <property type="term" value="F:3'-5' exonuclease activity"/>
    <property type="evidence" value="ECO:0007669"/>
    <property type="project" value="InterPro"/>
</dbReference>
<dbReference type="CDD" id="cd00140">
    <property type="entry name" value="beta_clamp"/>
    <property type="match status" value="1"/>
</dbReference>
<comment type="caution">
    <text evidence="13">The sequence shown here is derived from an EMBL/GenBank/DDBJ whole genome shotgun (WGS) entry which is preliminary data.</text>
</comment>
<dbReference type="InterPro" id="IPR001001">
    <property type="entry name" value="DNA_polIII_beta"/>
</dbReference>
<dbReference type="GO" id="GO:0009360">
    <property type="term" value="C:DNA polymerase III complex"/>
    <property type="evidence" value="ECO:0007669"/>
    <property type="project" value="InterPro"/>
</dbReference>
<sequence length="365" mass="40259">MKLSCNKNELYKLVSLAERSTNKNPTLIALSSILLRTGKNQLFIISTNLEVAFEGSLAASVDEDGEILSPGKTLLSVLYAMPDEEVDLNSAGGNLKIVSKTSSVNLKCLNMEEFPTIPKIKKENHFQISYSSLIEALKNTIIATATNYTKPELASVYMFSQGKLPLTLVATDSFRLAEQKTNITHPSLALLLPQKTCQEVIRIFEDSGDDIDITFNKNQILFQNKKISFLSRLTEGKFPEYQTIIPKSFDTQVFTDKNQILNAVRAAGIFSSKLSEVTIAVDGDKGILGIKSSNAETGEYESNYQTKISGASVEANFNYHYLLEALQTISNQKVFMGFNGPQKAVLIRGADDAGYLHLVMPMRGN</sequence>
<feature type="domain" description="DNA polymerase III beta sliding clamp C-terminal" evidence="12">
    <location>
        <begin position="243"/>
        <end position="363"/>
    </location>
</feature>